<accession>A0ABQ4WPE4</accession>
<dbReference type="Proteomes" id="UP001151760">
    <property type="component" value="Unassembled WGS sequence"/>
</dbReference>
<name>A0ABQ4WPE4_9ASTR</name>
<proteinExistence type="predicted"/>
<organism evidence="1 2">
    <name type="scientific">Tanacetum coccineum</name>
    <dbReference type="NCBI Taxonomy" id="301880"/>
    <lineage>
        <taxon>Eukaryota</taxon>
        <taxon>Viridiplantae</taxon>
        <taxon>Streptophyta</taxon>
        <taxon>Embryophyta</taxon>
        <taxon>Tracheophyta</taxon>
        <taxon>Spermatophyta</taxon>
        <taxon>Magnoliopsida</taxon>
        <taxon>eudicotyledons</taxon>
        <taxon>Gunneridae</taxon>
        <taxon>Pentapetalae</taxon>
        <taxon>asterids</taxon>
        <taxon>campanulids</taxon>
        <taxon>Asterales</taxon>
        <taxon>Asteraceae</taxon>
        <taxon>Asteroideae</taxon>
        <taxon>Anthemideae</taxon>
        <taxon>Anthemidinae</taxon>
        <taxon>Tanacetum</taxon>
    </lineage>
</organism>
<evidence type="ECO:0000313" key="1">
    <source>
        <dbReference type="EMBL" id="GJS54747.1"/>
    </source>
</evidence>
<reference evidence="1" key="1">
    <citation type="journal article" date="2022" name="Int. J. Mol. Sci.">
        <title>Draft Genome of Tanacetum Coccineum: Genomic Comparison of Closely Related Tanacetum-Family Plants.</title>
        <authorList>
            <person name="Yamashiro T."/>
            <person name="Shiraishi A."/>
            <person name="Nakayama K."/>
            <person name="Satake H."/>
        </authorList>
    </citation>
    <scope>NUCLEOTIDE SEQUENCE</scope>
</reference>
<dbReference type="EMBL" id="BQNB010008821">
    <property type="protein sequence ID" value="GJS54747.1"/>
    <property type="molecule type" value="Genomic_DNA"/>
</dbReference>
<keyword evidence="2" id="KW-1185">Reference proteome</keyword>
<gene>
    <name evidence="1" type="ORF">Tco_0628109</name>
</gene>
<sequence>MSRRYGYMFRHLKQSFMPRKDFNEMVDTVESMMKKVIPLMVNKRVNKFTKKLVPLYVAKGLLLDKRKDQTNIAALVDSFLRDYMLTNTLHVHPTKAASYSIHDLQYQLYLKMKDDEQVRKSIWWSLKIKFEKPAPFVIPYRIAAIRTRNHEYHHDDDTRPKGESSTLEQLDEFDAWMDDFGTDDDEVPSKEISPELLEEISREVDEAQLQKAVIDMLRESRKEDLSLQIPKKPAQVYQSYERDLKALPTSLQNQDLFYLKHGNSRPKKYVLSLHKYPAVPFLKNDIEELTLRWEKKRDNPDEVYSESKIIEVVRTLHDLGYEHKYIIQIVVRRADGNFNAFFESDYKYLYKNDNEDFRYKDCLVENGSTQLSYVDVDENFGPIVKLATIRIVLSLFVSQSYVMDLLEMYNIWAHLDEERKKTQSLRILTSMAHAVTQSA</sequence>
<reference evidence="1" key="2">
    <citation type="submission" date="2022-01" db="EMBL/GenBank/DDBJ databases">
        <authorList>
            <person name="Yamashiro T."/>
            <person name="Shiraishi A."/>
            <person name="Satake H."/>
            <person name="Nakayama K."/>
        </authorList>
    </citation>
    <scope>NUCLEOTIDE SEQUENCE</scope>
</reference>
<comment type="caution">
    <text evidence="1">The sequence shown here is derived from an EMBL/GenBank/DDBJ whole genome shotgun (WGS) entry which is preliminary data.</text>
</comment>
<protein>
    <submittedName>
        <fullName evidence="1">Uncharacterized protein</fullName>
    </submittedName>
</protein>
<evidence type="ECO:0000313" key="2">
    <source>
        <dbReference type="Proteomes" id="UP001151760"/>
    </source>
</evidence>